<feature type="repeat" description="TPR" evidence="1">
    <location>
        <begin position="300"/>
        <end position="333"/>
    </location>
</feature>
<proteinExistence type="predicted"/>
<evidence type="ECO:0000256" key="1">
    <source>
        <dbReference type="PROSITE-ProRule" id="PRU00339"/>
    </source>
</evidence>
<organism evidence="2 3">
    <name type="scientific">Flavobacterium yafengii</name>
    <dbReference type="NCBI Taxonomy" id="3041253"/>
    <lineage>
        <taxon>Bacteria</taxon>
        <taxon>Pseudomonadati</taxon>
        <taxon>Bacteroidota</taxon>
        <taxon>Flavobacteriia</taxon>
        <taxon>Flavobacteriales</taxon>
        <taxon>Flavobacteriaceae</taxon>
        <taxon>Flavobacterium</taxon>
    </lineage>
</organism>
<keyword evidence="3" id="KW-1185">Reference proteome</keyword>
<dbReference type="SMART" id="SM00028">
    <property type="entry name" value="TPR"/>
    <property type="match status" value="2"/>
</dbReference>
<reference evidence="2 3" key="1">
    <citation type="submission" date="2023-04" db="EMBL/GenBank/DDBJ databases">
        <title>Two novel species of Flavobacterium.</title>
        <authorList>
            <person name="Liu Q."/>
            <person name="Xin Y.-H."/>
        </authorList>
    </citation>
    <scope>NUCLEOTIDE SEQUENCE [LARGE SCALE GENOMIC DNA]</scope>
    <source>
        <strain evidence="2 3">LB2P87</strain>
    </source>
</reference>
<dbReference type="EMBL" id="JASCRY010000003">
    <property type="protein sequence ID" value="MDI5950298.1"/>
    <property type="molecule type" value="Genomic_DNA"/>
</dbReference>
<keyword evidence="1" id="KW-0802">TPR repeat</keyword>
<dbReference type="PROSITE" id="PS50005">
    <property type="entry name" value="TPR"/>
    <property type="match status" value="1"/>
</dbReference>
<dbReference type="AlphaFoldDB" id="A0AAW6TQA7"/>
<sequence length="400" mass="45584">MPKIIHIIIFLLISIGISAQNSDGYWDKDRATKRETILEAGAKTWIRSDELPIGTTEFVYRITVLGEGQKSVDGLATALSMLPDPSGISKGSAIAISLMSTMSGNHNCYYSIFTSQEDADNYYKTGNYKTACYSHPNEITSEVNRISIKSSTCINENTRYIWFGFKSTNSFMDEKIVLEIVPWIDNKAARGWTNTIKTNVLENCRNSYEAKKMVNPDNYCLCLLEKLEASYKLQDYQKLIPAEQNKIAEEIGQQCLSDTGELNHLYNKERETANSYIARKQYADAINKYLAIIAQTTSQFDDYNNLGYCYILTKQYLKAIKYLKEGEKLDETDLIIKGNLAHAYLLSGDTEQAKTIYLKYKSQNINESLSWIDMVKIDFDDFRKVGIQSENFNEILNLIN</sequence>
<name>A0AAW6TQA7_9FLAO</name>
<gene>
    <name evidence="2" type="ORF">QLS97_11625</name>
</gene>
<dbReference type="InterPro" id="IPR019734">
    <property type="entry name" value="TPR_rpt"/>
</dbReference>
<accession>A0AAW6TQA7</accession>
<protein>
    <submittedName>
        <fullName evidence="2">Tetratricopeptide repeat protein</fullName>
    </submittedName>
</protein>
<evidence type="ECO:0000313" key="2">
    <source>
        <dbReference type="EMBL" id="MDI5950298.1"/>
    </source>
</evidence>
<dbReference type="SUPFAM" id="SSF48452">
    <property type="entry name" value="TPR-like"/>
    <property type="match status" value="1"/>
</dbReference>
<dbReference type="InterPro" id="IPR011990">
    <property type="entry name" value="TPR-like_helical_dom_sf"/>
</dbReference>
<comment type="caution">
    <text evidence="2">The sequence shown here is derived from an EMBL/GenBank/DDBJ whole genome shotgun (WGS) entry which is preliminary data.</text>
</comment>
<dbReference type="Proteomes" id="UP001228643">
    <property type="component" value="Unassembled WGS sequence"/>
</dbReference>
<dbReference type="Gene3D" id="1.25.40.10">
    <property type="entry name" value="Tetratricopeptide repeat domain"/>
    <property type="match status" value="1"/>
</dbReference>
<dbReference type="RefSeq" id="WP_282716850.1">
    <property type="nucleotide sequence ID" value="NZ_JASCRY010000003.1"/>
</dbReference>
<evidence type="ECO:0000313" key="3">
    <source>
        <dbReference type="Proteomes" id="UP001228643"/>
    </source>
</evidence>